<dbReference type="Gene3D" id="3.10.170.10">
    <property type="match status" value="1"/>
</dbReference>
<dbReference type="GO" id="GO:0004222">
    <property type="term" value="F:metalloendopeptidase activity"/>
    <property type="evidence" value="ECO:0007669"/>
    <property type="project" value="InterPro"/>
</dbReference>
<keyword evidence="8" id="KW-0482">Metalloprotease</keyword>
<keyword evidence="9" id="KW-0865">Zymogen</keyword>
<feature type="domain" description="BIG2" evidence="12">
    <location>
        <begin position="562"/>
        <end position="638"/>
    </location>
</feature>
<dbReference type="Gene3D" id="2.60.40.1080">
    <property type="match status" value="1"/>
</dbReference>
<dbReference type="AlphaFoldDB" id="A0A1S8TR94"/>
<evidence type="ECO:0000256" key="4">
    <source>
        <dbReference type="ARBA" id="ARBA00022723"/>
    </source>
</evidence>
<dbReference type="InterPro" id="IPR008964">
    <property type="entry name" value="Invasin/intimin_cell_adhesion"/>
</dbReference>
<dbReference type="EMBL" id="LZZM01000089">
    <property type="protein sequence ID" value="OOM80241.1"/>
    <property type="molecule type" value="Genomic_DNA"/>
</dbReference>
<feature type="active site" description="Proton donor" evidence="10">
    <location>
        <position position="481"/>
    </location>
</feature>
<dbReference type="PANTHER" id="PTHR33794:SF1">
    <property type="entry name" value="BACILLOLYSIN"/>
    <property type="match status" value="1"/>
</dbReference>
<keyword evidence="7" id="KW-0862">Zinc</keyword>
<keyword evidence="3" id="KW-0645">Protease</keyword>
<dbReference type="CDD" id="cd09597">
    <property type="entry name" value="M4_TLP"/>
    <property type="match status" value="1"/>
</dbReference>
<organism evidence="13 14">
    <name type="scientific">Clostridium puniceum</name>
    <dbReference type="NCBI Taxonomy" id="29367"/>
    <lineage>
        <taxon>Bacteria</taxon>
        <taxon>Bacillati</taxon>
        <taxon>Bacillota</taxon>
        <taxon>Clostridia</taxon>
        <taxon>Eubacteriales</taxon>
        <taxon>Clostridiaceae</taxon>
        <taxon>Clostridium</taxon>
    </lineage>
</organism>
<dbReference type="Proteomes" id="UP000190890">
    <property type="component" value="Unassembled WGS sequence"/>
</dbReference>
<gene>
    <name evidence="13" type="primary">nprM</name>
    <name evidence="13" type="ORF">CLPUN_13510</name>
</gene>
<dbReference type="Gene3D" id="3.10.450.490">
    <property type="match status" value="1"/>
</dbReference>
<keyword evidence="6 13" id="KW-0378">Hydrolase</keyword>
<dbReference type="InterPro" id="IPR003343">
    <property type="entry name" value="Big_2"/>
</dbReference>
<dbReference type="Pfam" id="PF07504">
    <property type="entry name" value="FTP"/>
    <property type="match status" value="1"/>
</dbReference>
<comment type="caution">
    <text evidence="13">The sequence shown here is derived from an EMBL/GenBank/DDBJ whole genome shotgun (WGS) entry which is preliminary data.</text>
</comment>
<dbReference type="PANTHER" id="PTHR33794">
    <property type="entry name" value="BACILLOLYSIN"/>
    <property type="match status" value="1"/>
</dbReference>
<feature type="active site" evidence="10">
    <location>
        <position position="382"/>
    </location>
</feature>
<dbReference type="RefSeq" id="WP_077846553.1">
    <property type="nucleotide sequence ID" value="NZ_LZZM01000089.1"/>
</dbReference>
<dbReference type="GO" id="GO:0046872">
    <property type="term" value="F:metal ion binding"/>
    <property type="evidence" value="ECO:0007669"/>
    <property type="project" value="UniProtKB-KW"/>
</dbReference>
<evidence type="ECO:0000313" key="13">
    <source>
        <dbReference type="EMBL" id="OOM80241.1"/>
    </source>
</evidence>
<dbReference type="Pfam" id="PF02868">
    <property type="entry name" value="Peptidase_M4_C"/>
    <property type="match status" value="1"/>
</dbReference>
<dbReference type="PRINTS" id="PR00730">
    <property type="entry name" value="THERMOLYSIN"/>
</dbReference>
<name>A0A1S8TR94_9CLOT</name>
<keyword evidence="14" id="KW-1185">Reference proteome</keyword>
<dbReference type="SUPFAM" id="SSF49373">
    <property type="entry name" value="Invasin/intimin cell-adhesion fragments"/>
    <property type="match status" value="1"/>
</dbReference>
<evidence type="ECO:0000256" key="5">
    <source>
        <dbReference type="ARBA" id="ARBA00022729"/>
    </source>
</evidence>
<feature type="signal peptide" evidence="11">
    <location>
        <begin position="1"/>
        <end position="22"/>
    </location>
</feature>
<evidence type="ECO:0000259" key="12">
    <source>
        <dbReference type="SMART" id="SM00635"/>
    </source>
</evidence>
<dbReference type="Gene3D" id="1.10.390.10">
    <property type="entry name" value="Neutral Protease Domain 2"/>
    <property type="match status" value="1"/>
</dbReference>
<dbReference type="InterPro" id="IPR011096">
    <property type="entry name" value="FTP_domain"/>
</dbReference>
<proteinExistence type="inferred from homology"/>
<feature type="chain" id="PRO_5039364589" evidence="11">
    <location>
        <begin position="23"/>
        <end position="786"/>
    </location>
</feature>
<evidence type="ECO:0000256" key="7">
    <source>
        <dbReference type="ARBA" id="ARBA00022833"/>
    </source>
</evidence>
<keyword evidence="5 11" id="KW-0732">Signal</keyword>
<dbReference type="SMART" id="SM00635">
    <property type="entry name" value="BID_2"/>
    <property type="match status" value="1"/>
</dbReference>
<evidence type="ECO:0000256" key="11">
    <source>
        <dbReference type="SAM" id="SignalP"/>
    </source>
</evidence>
<protein>
    <submittedName>
        <fullName evidence="13">Bacillolysin</fullName>
        <ecNumber evidence="13">3.4.24.28</ecNumber>
    </submittedName>
</protein>
<comment type="cofactor">
    <cofactor evidence="1">
        <name>Zn(2+)</name>
        <dbReference type="ChEBI" id="CHEBI:29105"/>
    </cofactor>
</comment>
<evidence type="ECO:0000256" key="1">
    <source>
        <dbReference type="ARBA" id="ARBA00001947"/>
    </source>
</evidence>
<keyword evidence="4" id="KW-0479">Metal-binding</keyword>
<dbReference type="InterPro" id="IPR027268">
    <property type="entry name" value="Peptidase_M4/M1_CTD_sf"/>
</dbReference>
<reference evidence="13 14" key="1">
    <citation type="submission" date="2016-05" db="EMBL/GenBank/DDBJ databases">
        <title>Microbial solvent formation.</title>
        <authorList>
            <person name="Poehlein A."/>
            <person name="Montoya Solano J.D."/>
            <person name="Flitsch S."/>
            <person name="Krabben P."/>
            <person name="Duerre P."/>
            <person name="Daniel R."/>
        </authorList>
    </citation>
    <scope>NUCLEOTIDE SEQUENCE [LARGE SCALE GENOMIC DNA]</scope>
    <source>
        <strain evidence="13 14">DSM 2619</strain>
    </source>
</reference>
<dbReference type="EC" id="3.4.24.28" evidence="13"/>
<evidence type="ECO:0000256" key="9">
    <source>
        <dbReference type="ARBA" id="ARBA00023145"/>
    </source>
</evidence>
<dbReference type="OrthoDB" id="291295at2"/>
<dbReference type="InterPro" id="IPR025711">
    <property type="entry name" value="PepSY"/>
</dbReference>
<dbReference type="STRING" id="29367.CLPUN_13510"/>
<evidence type="ECO:0000256" key="6">
    <source>
        <dbReference type="ARBA" id="ARBA00022801"/>
    </source>
</evidence>
<evidence type="ECO:0000313" key="14">
    <source>
        <dbReference type="Proteomes" id="UP000190890"/>
    </source>
</evidence>
<evidence type="ECO:0000256" key="3">
    <source>
        <dbReference type="ARBA" id="ARBA00022670"/>
    </source>
</evidence>
<evidence type="ECO:0000256" key="10">
    <source>
        <dbReference type="PIRSR" id="PIRSR623612-1"/>
    </source>
</evidence>
<evidence type="ECO:0000256" key="2">
    <source>
        <dbReference type="ARBA" id="ARBA00009388"/>
    </source>
</evidence>
<dbReference type="SUPFAM" id="SSF55486">
    <property type="entry name" value="Metalloproteases ('zincins'), catalytic domain"/>
    <property type="match status" value="1"/>
</dbReference>
<dbReference type="InterPro" id="IPR023612">
    <property type="entry name" value="Peptidase_M4"/>
</dbReference>
<accession>A0A1S8TR94</accession>
<dbReference type="Pfam" id="PF02368">
    <property type="entry name" value="Big_2"/>
    <property type="match status" value="1"/>
</dbReference>
<dbReference type="Pfam" id="PF03413">
    <property type="entry name" value="PepSY"/>
    <property type="match status" value="1"/>
</dbReference>
<dbReference type="InterPro" id="IPR013856">
    <property type="entry name" value="Peptidase_M4_domain"/>
</dbReference>
<dbReference type="Pfam" id="PF01447">
    <property type="entry name" value="Peptidase_M4"/>
    <property type="match status" value="1"/>
</dbReference>
<dbReference type="InterPro" id="IPR050728">
    <property type="entry name" value="Zinc_Metalloprotease_M4"/>
</dbReference>
<dbReference type="InterPro" id="IPR001570">
    <property type="entry name" value="Peptidase_M4_C_domain"/>
</dbReference>
<evidence type="ECO:0000256" key="8">
    <source>
        <dbReference type="ARBA" id="ARBA00023049"/>
    </source>
</evidence>
<sequence>MSKKIISLLLSFGLILSLPTVAASAATEEEANTSQNSEAQIMQKFESLNGNSLKYDIDSSEGKVFISGNLSSEKITNDETALNFIEKNKSLFNLDNAKDKLKVQKSEKDSLGFTHVKMGQYINNIPIKDKFITLHYNKNGQVTNITGEAENKIESISQLGSKSIQPEDAVEIAKKEFSYTELAYEPKVETIAYIKDGQAYKTYKVNIKFYEPTITNYDVYVEASSGTILEKEDKIRYDGATTGTGTAVDGSTKPLNLYLSSSKYQLKDTSKASSGSQILTYTANNKETEPGTLITNTTNTFNTETLKAGVSAHYYAGVVYDFYKNLFGRTSIDNNGMNLVSTVHYDSNYNNAFWDGSQMVYGDGDGTTFTYLSGDLDVVGHEMTHGVTERTANLNYRNQSGALNESMSDVFGVLIQTYDKYGVKNGGNWTFNAADWVVGDEIYTPNTPGDALRSLANPTLYDQPDNMSDYYNTSSDNGGVHTNSGIPNKAAYLIAKSIGNAETAKIYYRALTQYMTSTTDFSGAKNALVQAATDLYGASSSEVTAINTSFAAVGIGSATTVKVTGVSLDNTSASLNIGNSKTLTATVSPSNATNKAVTWSSSNSSVATVSNGVVTAKAAGTAVITATTSDGGKTATCNVTVSSSGQTTSLSEGFDKVVGTSSSITSGIPSGWTFSSGLGVYTSSGNYGTSSPSIKFVSSGSKITTSTFNLSGEGTLSFWVKGNSTYFSSLLVEQYDGTSWTTVAEISSFPTTGTTKTYTLNSDTKQVRFTYDKYYGNVALDDITIK</sequence>
<dbReference type="GO" id="GO:0006508">
    <property type="term" value="P:proteolysis"/>
    <property type="evidence" value="ECO:0007669"/>
    <property type="project" value="UniProtKB-KW"/>
</dbReference>
<comment type="similarity">
    <text evidence="2">Belongs to the peptidase M4 family.</text>
</comment>